<feature type="region of interest" description="Disordered" evidence="1">
    <location>
        <begin position="87"/>
        <end position="106"/>
    </location>
</feature>
<dbReference type="EMBL" id="LR862143">
    <property type="protein sequence ID" value="CAD1823741.1"/>
    <property type="molecule type" value="Genomic_DNA"/>
</dbReference>
<reference evidence="2" key="1">
    <citation type="submission" date="2020-07" db="EMBL/GenBank/DDBJ databases">
        <authorList>
            <person name="Lin J."/>
        </authorList>
    </citation>
    <scope>NUCLEOTIDE SEQUENCE</scope>
</reference>
<name>A0A6V7NYT1_ANACO</name>
<protein>
    <submittedName>
        <fullName evidence="2">Uncharacterized protein</fullName>
    </submittedName>
</protein>
<sequence>MCCLISLSVLPTTPSMPLGSELRTVDSFLIRWLRDLPGHPLLSLACTTCITEGLSGVSQSPLLLALTSSSGSDSQVPGDVRLISLARHPDPGSAETHLTLPAGNWL</sequence>
<organism evidence="2">
    <name type="scientific">Ananas comosus var. bracteatus</name>
    <name type="common">red pineapple</name>
    <dbReference type="NCBI Taxonomy" id="296719"/>
    <lineage>
        <taxon>Eukaryota</taxon>
        <taxon>Viridiplantae</taxon>
        <taxon>Streptophyta</taxon>
        <taxon>Embryophyta</taxon>
        <taxon>Tracheophyta</taxon>
        <taxon>Spermatophyta</taxon>
        <taxon>Magnoliopsida</taxon>
        <taxon>Liliopsida</taxon>
        <taxon>Poales</taxon>
        <taxon>Bromeliaceae</taxon>
        <taxon>Bromelioideae</taxon>
        <taxon>Ananas</taxon>
    </lineage>
</organism>
<accession>A0A6V7NYT1</accession>
<evidence type="ECO:0000256" key="1">
    <source>
        <dbReference type="SAM" id="MobiDB-lite"/>
    </source>
</evidence>
<dbReference type="AlphaFoldDB" id="A0A6V7NYT1"/>
<evidence type="ECO:0000313" key="2">
    <source>
        <dbReference type="EMBL" id="CAD1823741.1"/>
    </source>
</evidence>
<proteinExistence type="predicted"/>
<gene>
    <name evidence="2" type="ORF">CB5_LOCUS6952</name>
</gene>